<feature type="transmembrane region" description="Helical" evidence="7">
    <location>
        <begin position="135"/>
        <end position="166"/>
    </location>
</feature>
<evidence type="ECO:0000256" key="7">
    <source>
        <dbReference type="SAM" id="Phobius"/>
    </source>
</evidence>
<dbReference type="PANTHER" id="PTHR43266:SF2">
    <property type="entry name" value="MAJOR FACILITATOR SUPERFAMILY (MFS) PROFILE DOMAIN-CONTAINING PROTEIN"/>
    <property type="match status" value="1"/>
</dbReference>
<comment type="subcellular location">
    <subcellularLocation>
        <location evidence="1">Cell membrane</location>
        <topology evidence="1">Multi-pass membrane protein</topology>
    </subcellularLocation>
</comment>
<evidence type="ECO:0000256" key="5">
    <source>
        <dbReference type="ARBA" id="ARBA00022989"/>
    </source>
</evidence>
<evidence type="ECO:0000256" key="4">
    <source>
        <dbReference type="ARBA" id="ARBA00022692"/>
    </source>
</evidence>
<evidence type="ECO:0000256" key="6">
    <source>
        <dbReference type="ARBA" id="ARBA00023136"/>
    </source>
</evidence>
<dbReference type="RefSeq" id="WP_126308840.1">
    <property type="nucleotide sequence ID" value="NZ_AP018449.1"/>
</dbReference>
<evidence type="ECO:0000256" key="2">
    <source>
        <dbReference type="ARBA" id="ARBA00022448"/>
    </source>
</evidence>
<dbReference type="KEGG" id="mana:MAMMFC1_02558"/>
<protein>
    <submittedName>
        <fullName evidence="8">Lysophospholipid transporter LplT</fullName>
    </submittedName>
</protein>
<feature type="transmembrane region" description="Helical" evidence="7">
    <location>
        <begin position="297"/>
        <end position="317"/>
    </location>
</feature>
<keyword evidence="9" id="KW-1185">Reference proteome</keyword>
<evidence type="ECO:0000313" key="8">
    <source>
        <dbReference type="EMBL" id="BBB91873.1"/>
    </source>
</evidence>
<feature type="transmembrane region" description="Helical" evidence="7">
    <location>
        <begin position="40"/>
        <end position="61"/>
    </location>
</feature>
<evidence type="ECO:0000256" key="1">
    <source>
        <dbReference type="ARBA" id="ARBA00004651"/>
    </source>
</evidence>
<feature type="transmembrane region" description="Helical" evidence="7">
    <location>
        <begin position="12"/>
        <end position="34"/>
    </location>
</feature>
<reference evidence="8 9" key="1">
    <citation type="journal article" date="2018" name="Int. J. Syst. Evol. Microbiol.">
        <title>Methylomusa anaerophila gen. nov., sp. nov., an anaerobic methanol-utilizing bacterium isolated from a microbial fuel cell.</title>
        <authorList>
            <person name="Amano N."/>
            <person name="Yamamuro A."/>
            <person name="Miyahara M."/>
            <person name="Kouzuma A."/>
            <person name="Abe T."/>
            <person name="Watanabe K."/>
        </authorList>
    </citation>
    <scope>NUCLEOTIDE SEQUENCE [LARGE SCALE GENOMIC DNA]</scope>
    <source>
        <strain evidence="8 9">MMFC1</strain>
    </source>
</reference>
<dbReference type="InterPro" id="IPR011701">
    <property type="entry name" value="MFS"/>
</dbReference>
<dbReference type="OrthoDB" id="9803968at2"/>
<proteinExistence type="predicted"/>
<dbReference type="SUPFAM" id="SSF103473">
    <property type="entry name" value="MFS general substrate transporter"/>
    <property type="match status" value="1"/>
</dbReference>
<evidence type="ECO:0000313" key="9">
    <source>
        <dbReference type="Proteomes" id="UP000276437"/>
    </source>
</evidence>
<keyword evidence="2" id="KW-0813">Transport</keyword>
<keyword evidence="4 7" id="KW-0812">Transmembrane</keyword>
<feature type="transmembrane region" description="Helical" evidence="7">
    <location>
        <begin position="244"/>
        <end position="267"/>
    </location>
</feature>
<dbReference type="EMBL" id="AP018449">
    <property type="protein sequence ID" value="BBB91873.1"/>
    <property type="molecule type" value="Genomic_DNA"/>
</dbReference>
<organism evidence="8 9">
    <name type="scientific">Methylomusa anaerophila</name>
    <dbReference type="NCBI Taxonomy" id="1930071"/>
    <lineage>
        <taxon>Bacteria</taxon>
        <taxon>Bacillati</taxon>
        <taxon>Bacillota</taxon>
        <taxon>Negativicutes</taxon>
        <taxon>Selenomonadales</taxon>
        <taxon>Sporomusaceae</taxon>
        <taxon>Methylomusa</taxon>
    </lineage>
</organism>
<feature type="transmembrane region" description="Helical" evidence="7">
    <location>
        <begin position="211"/>
        <end position="232"/>
    </location>
</feature>
<dbReference type="GO" id="GO:0005886">
    <property type="term" value="C:plasma membrane"/>
    <property type="evidence" value="ECO:0007669"/>
    <property type="project" value="UniProtKB-SubCell"/>
</dbReference>
<feature type="transmembrane region" description="Helical" evidence="7">
    <location>
        <begin position="338"/>
        <end position="354"/>
    </location>
</feature>
<dbReference type="AlphaFoldDB" id="A0A348ALC5"/>
<feature type="transmembrane region" description="Helical" evidence="7">
    <location>
        <begin position="360"/>
        <end position="381"/>
    </location>
</feature>
<name>A0A348ALC5_9FIRM</name>
<keyword evidence="6 7" id="KW-0472">Membrane</keyword>
<dbReference type="InterPro" id="IPR036259">
    <property type="entry name" value="MFS_trans_sf"/>
</dbReference>
<accession>A0A348ALC5</accession>
<dbReference type="PANTHER" id="PTHR43266">
    <property type="entry name" value="MACROLIDE-EFFLUX PROTEIN"/>
    <property type="match status" value="1"/>
</dbReference>
<dbReference type="Proteomes" id="UP000276437">
    <property type="component" value="Chromosome"/>
</dbReference>
<dbReference type="Pfam" id="PF07690">
    <property type="entry name" value="MFS_1"/>
    <property type="match status" value="1"/>
</dbReference>
<dbReference type="Gene3D" id="1.20.1250.20">
    <property type="entry name" value="MFS general substrate transporter like domains"/>
    <property type="match status" value="1"/>
</dbReference>
<keyword evidence="5 7" id="KW-1133">Transmembrane helix</keyword>
<dbReference type="NCBIfam" id="NF008397">
    <property type="entry name" value="PRK11195.1"/>
    <property type="match status" value="1"/>
</dbReference>
<keyword evidence="3" id="KW-1003">Cell membrane</keyword>
<sequence length="392" mass="41681">MLRLSPLGALYATQFLSAFVDNMILFIIQAIIIRDAYPDFYLPFVQSTFLASYIFLSPWVGRFADRKPKARILKVGNIVKTAGVLLLLLNFSPALSYAVVGLGAVIYSPAKYGMLPFLTQGEDHLLRANSGLESYTILAILAGSVAGGFLADLSIPLALGTCVLLYGASVGTNTLIPEDPGNTAISYRNAIREFIADTATLLSQRQSHYSLLGTGSFWLASAVLRMIIFAWAPLTLGITSGSAISLIIAVTGVGIVIGAAVTPYLVSIRSYQRTVWFGFAMGLSILALLKITSLPAAVIFLLLIGALGGIYIVPMNACLQQVGQRTVGTGKTIAVQNFLENTFMFAGVSAYTVATKTGVATNTCIGVTGMGFLFFVGYLFLSSRKGGTICNV</sequence>
<gene>
    <name evidence="8" type="primary">lplT</name>
    <name evidence="8" type="ORF">MAMMFC1_02558</name>
</gene>
<feature type="transmembrane region" description="Helical" evidence="7">
    <location>
        <begin position="82"/>
        <end position="107"/>
    </location>
</feature>
<dbReference type="GO" id="GO:0022857">
    <property type="term" value="F:transmembrane transporter activity"/>
    <property type="evidence" value="ECO:0007669"/>
    <property type="project" value="InterPro"/>
</dbReference>
<feature type="transmembrane region" description="Helical" evidence="7">
    <location>
        <begin position="274"/>
        <end position="291"/>
    </location>
</feature>
<evidence type="ECO:0000256" key="3">
    <source>
        <dbReference type="ARBA" id="ARBA00022475"/>
    </source>
</evidence>